<evidence type="ECO:0000256" key="1">
    <source>
        <dbReference type="SAM" id="Phobius"/>
    </source>
</evidence>
<organism evidence="2 3">
    <name type="scientific">Tectimicrobiota bacterium</name>
    <dbReference type="NCBI Taxonomy" id="2528274"/>
    <lineage>
        <taxon>Bacteria</taxon>
        <taxon>Pseudomonadati</taxon>
        <taxon>Nitrospinota/Tectimicrobiota group</taxon>
        <taxon>Candidatus Tectimicrobiota</taxon>
    </lineage>
</organism>
<keyword evidence="1" id="KW-0812">Transmembrane</keyword>
<evidence type="ECO:0000313" key="2">
    <source>
        <dbReference type="EMBL" id="MBM3223530.1"/>
    </source>
</evidence>
<protein>
    <submittedName>
        <fullName evidence="2">Uncharacterized protein</fullName>
    </submittedName>
</protein>
<dbReference type="EMBL" id="VGLS01000157">
    <property type="protein sequence ID" value="MBM3223530.1"/>
    <property type="molecule type" value="Genomic_DNA"/>
</dbReference>
<dbReference type="AlphaFoldDB" id="A0A938B392"/>
<accession>A0A938B392</accession>
<comment type="caution">
    <text evidence="2">The sequence shown here is derived from an EMBL/GenBank/DDBJ whole genome shotgun (WGS) entry which is preliminary data.</text>
</comment>
<keyword evidence="1" id="KW-0472">Membrane</keyword>
<feature type="transmembrane region" description="Helical" evidence="1">
    <location>
        <begin position="53"/>
        <end position="73"/>
    </location>
</feature>
<keyword evidence="1" id="KW-1133">Transmembrane helix</keyword>
<proteinExistence type="predicted"/>
<reference evidence="2" key="1">
    <citation type="submission" date="2019-03" db="EMBL/GenBank/DDBJ databases">
        <title>Lake Tanganyika Metagenome-Assembled Genomes (MAGs).</title>
        <authorList>
            <person name="Tran P."/>
        </authorList>
    </citation>
    <scope>NUCLEOTIDE SEQUENCE</scope>
    <source>
        <strain evidence="2">K_DeepCast_65m_m2_066</strain>
    </source>
</reference>
<sequence>MLRDFPSLIYMRGHRRTFASVSTPGAWLLLMAPGIALICGALAMFIWPALLAYIVGSLLLFGGVLLTGAAWQLRRSERQVSRGGLSVDP</sequence>
<name>A0A938B392_UNCTE</name>
<dbReference type="Proteomes" id="UP000712673">
    <property type="component" value="Unassembled WGS sequence"/>
</dbReference>
<gene>
    <name evidence="2" type="ORF">FJZ47_06995</name>
</gene>
<evidence type="ECO:0000313" key="3">
    <source>
        <dbReference type="Proteomes" id="UP000712673"/>
    </source>
</evidence>
<feature type="transmembrane region" description="Helical" evidence="1">
    <location>
        <begin position="21"/>
        <end position="47"/>
    </location>
</feature>